<evidence type="ECO:0000256" key="2">
    <source>
        <dbReference type="ARBA" id="ARBA00005615"/>
    </source>
</evidence>
<dbReference type="GO" id="GO:0005993">
    <property type="term" value="P:trehalose catabolic process"/>
    <property type="evidence" value="ECO:0007669"/>
    <property type="project" value="InterPro"/>
</dbReference>
<organism evidence="7 8">
    <name type="scientific">Boothiomyces macroporosus</name>
    <dbReference type="NCBI Taxonomy" id="261099"/>
    <lineage>
        <taxon>Eukaryota</taxon>
        <taxon>Fungi</taxon>
        <taxon>Fungi incertae sedis</taxon>
        <taxon>Chytridiomycota</taxon>
        <taxon>Chytridiomycota incertae sedis</taxon>
        <taxon>Chytridiomycetes</taxon>
        <taxon>Rhizophydiales</taxon>
        <taxon>Terramycetaceae</taxon>
        <taxon>Boothiomyces</taxon>
    </lineage>
</organism>
<dbReference type="InterPro" id="IPR001661">
    <property type="entry name" value="Glyco_hydro_37"/>
</dbReference>
<keyword evidence="3 5" id="KW-0378">Hydrolase</keyword>
<dbReference type="InterPro" id="IPR018232">
    <property type="entry name" value="Glyco_hydro_37_CS"/>
</dbReference>
<proteinExistence type="inferred from homology"/>
<dbReference type="GO" id="GO:0005509">
    <property type="term" value="F:calcium ion binding"/>
    <property type="evidence" value="ECO:0007669"/>
    <property type="project" value="InterPro"/>
</dbReference>
<dbReference type="AlphaFoldDB" id="A0AAD5UF48"/>
<dbReference type="InterPro" id="IPR008928">
    <property type="entry name" value="6-hairpin_glycosidase_sf"/>
</dbReference>
<dbReference type="PANTHER" id="PTHR23403:SF6">
    <property type="entry name" value="CYTOSOLIC NEUTRAL TREHALASE-RELATED"/>
    <property type="match status" value="1"/>
</dbReference>
<evidence type="ECO:0000259" key="6">
    <source>
        <dbReference type="Pfam" id="PF07492"/>
    </source>
</evidence>
<evidence type="ECO:0000256" key="3">
    <source>
        <dbReference type="ARBA" id="ARBA00022801"/>
    </source>
</evidence>
<evidence type="ECO:0000256" key="1">
    <source>
        <dbReference type="ARBA" id="ARBA00001576"/>
    </source>
</evidence>
<dbReference type="GO" id="GO:0004555">
    <property type="term" value="F:alpha,alpha-trehalase activity"/>
    <property type="evidence" value="ECO:0007669"/>
    <property type="project" value="UniProtKB-EC"/>
</dbReference>
<dbReference type="InterPro" id="IPR011120">
    <property type="entry name" value="Trehalase_Ca-bd"/>
</dbReference>
<reference evidence="7" key="1">
    <citation type="submission" date="2020-05" db="EMBL/GenBank/DDBJ databases">
        <title>Phylogenomic resolution of chytrid fungi.</title>
        <authorList>
            <person name="Stajich J.E."/>
            <person name="Amses K."/>
            <person name="Simmons R."/>
            <person name="Seto K."/>
            <person name="Myers J."/>
            <person name="Bonds A."/>
            <person name="Quandt C.A."/>
            <person name="Barry K."/>
            <person name="Liu P."/>
            <person name="Grigoriev I."/>
            <person name="Longcore J.E."/>
            <person name="James T.Y."/>
        </authorList>
    </citation>
    <scope>NUCLEOTIDE SEQUENCE</scope>
    <source>
        <strain evidence="7">PLAUS21</strain>
    </source>
</reference>
<dbReference type="EMBL" id="JADGKB010000060">
    <property type="protein sequence ID" value="KAJ3255786.1"/>
    <property type="molecule type" value="Genomic_DNA"/>
</dbReference>
<comment type="catalytic activity">
    <reaction evidence="1 5">
        <text>alpha,alpha-trehalose + H2O = alpha-D-glucose + beta-D-glucose</text>
        <dbReference type="Rhea" id="RHEA:32675"/>
        <dbReference type="ChEBI" id="CHEBI:15377"/>
        <dbReference type="ChEBI" id="CHEBI:15903"/>
        <dbReference type="ChEBI" id="CHEBI:16551"/>
        <dbReference type="ChEBI" id="CHEBI:17925"/>
        <dbReference type="EC" id="3.2.1.28"/>
    </reaction>
</comment>
<gene>
    <name evidence="7" type="primary">NTH1</name>
    <name evidence="7" type="ORF">HK103_006044</name>
</gene>
<dbReference type="Gene3D" id="1.50.10.10">
    <property type="match status" value="1"/>
</dbReference>
<comment type="caution">
    <text evidence="7">The sequence shown here is derived from an EMBL/GenBank/DDBJ whole genome shotgun (WGS) entry which is preliminary data.</text>
</comment>
<sequence>MAHHFQPKQKDKTQWEHELEYPDVDHEKAHGIGRKRNVSTVLLTSKLPPLYRRLSHDNMRNQAFLIDVEKTRRELLLQEDTNNDCQITVQDQGPKIFTLGTAGSEGYRTVQVRGTYALSNLLQELSLASEFGRTFITVDLERLNENPLQRLNRLIKYHFWDELTRRMDANGIEKICQDPKNQAVDKKNRVYVPFGDLLGQEYYKDIAMKRPHLNLEMIVLPENITPEYVKSINAKPGILALALRTKETNIGLQIKGTPFVVPGGRFNEMYGWDSYFEALGLLTDGRVELARGMVENFWYEIEHYGKILNANRSYYLTRSQPPFLTDMMIQTYSSLQLKPDFDQARLKKWITTGIKAAVKELFGVWLCPPRLDRTTGLSKYHPEGIGIPPETERKSILTTATHFDHIIKPYASRLGLDIATFAEKYQKNEIVEPALDDYFLHDRAVRESGHDTTYRFEKRCAHLATVDLNSLLFKYEVDLAEMLSTHCNGYIWVYVKNGTNNINYDNFLEWFRLIESDKLIKNFTEWNTSWAKGVMIFEQYASKSEIIKGKYVDYKVCSDIGNIFAVKLSIEIFREIALRTREAINKYLWCEESNLYYDYDCSVLMRSAYQSATAFWPLWAKIPDPQRAKKLVKKCIKLFALPGGIVSGTLESRGHICLDRPERQWDFPFGWAPHQILAWQGLQNYGYTNEQKELVYRWLYSITKSFVEYNGVVPEKFNVDVITHQVNVEYGNVGTDFKFVAKEGFGWMNASYQVIISNLDWPDVT</sequence>
<dbReference type="PRINTS" id="PR00744">
    <property type="entry name" value="GLHYDRLASE37"/>
</dbReference>
<dbReference type="SUPFAM" id="SSF48208">
    <property type="entry name" value="Six-hairpin glycosidases"/>
    <property type="match status" value="2"/>
</dbReference>
<dbReference type="InterPro" id="IPR012341">
    <property type="entry name" value="6hp_glycosidase-like_sf"/>
</dbReference>
<dbReference type="PROSITE" id="PS00928">
    <property type="entry name" value="TREHALASE_2"/>
    <property type="match status" value="1"/>
</dbReference>
<dbReference type="PROSITE" id="PS00927">
    <property type="entry name" value="TREHALASE_1"/>
    <property type="match status" value="1"/>
</dbReference>
<keyword evidence="4 5" id="KW-0326">Glycosidase</keyword>
<evidence type="ECO:0000313" key="7">
    <source>
        <dbReference type="EMBL" id="KAJ3255786.1"/>
    </source>
</evidence>
<dbReference type="Proteomes" id="UP001210925">
    <property type="component" value="Unassembled WGS sequence"/>
</dbReference>
<name>A0AAD5UF48_9FUNG</name>
<protein>
    <recommendedName>
        <fullName evidence="5">Trehalase</fullName>
        <ecNumber evidence="5">3.2.1.28</ecNumber>
    </recommendedName>
    <alternativeName>
        <fullName evidence="5">Alpha-trehalose glucohydrolase</fullName>
    </alternativeName>
</protein>
<dbReference type="Pfam" id="PF07492">
    <property type="entry name" value="Trehalase_Ca-bi"/>
    <property type="match status" value="1"/>
</dbReference>
<comment type="similarity">
    <text evidence="2 5">Belongs to the glycosyl hydrolase 37 family.</text>
</comment>
<dbReference type="GO" id="GO:0005737">
    <property type="term" value="C:cytoplasm"/>
    <property type="evidence" value="ECO:0007669"/>
    <property type="project" value="InterPro"/>
</dbReference>
<keyword evidence="8" id="KW-1185">Reference proteome</keyword>
<evidence type="ECO:0000256" key="5">
    <source>
        <dbReference type="RuleBase" id="RU361180"/>
    </source>
</evidence>
<feature type="domain" description="Neutral trehalase Ca2+ binding" evidence="6">
    <location>
        <begin position="74"/>
        <end position="101"/>
    </location>
</feature>
<accession>A0AAD5UF48</accession>
<evidence type="ECO:0000256" key="4">
    <source>
        <dbReference type="ARBA" id="ARBA00023295"/>
    </source>
</evidence>
<dbReference type="Pfam" id="PF01204">
    <property type="entry name" value="Trehalase"/>
    <property type="match status" value="2"/>
</dbReference>
<evidence type="ECO:0000313" key="8">
    <source>
        <dbReference type="Proteomes" id="UP001210925"/>
    </source>
</evidence>
<dbReference type="EC" id="3.2.1.28" evidence="5"/>
<dbReference type="PANTHER" id="PTHR23403">
    <property type="entry name" value="TREHALASE"/>
    <property type="match status" value="1"/>
</dbReference>